<gene>
    <name evidence="1" type="ORF">A2934_01570</name>
</gene>
<comment type="caution">
    <text evidence="1">The sequence shown here is derived from an EMBL/GenBank/DDBJ whole genome shotgun (WGS) entry which is preliminary data.</text>
</comment>
<dbReference type="AlphaFoldDB" id="A0A1G2L7A1"/>
<dbReference type="Proteomes" id="UP000177982">
    <property type="component" value="Unassembled WGS sequence"/>
</dbReference>
<name>A0A1G2L7A1_9BACT</name>
<dbReference type="EMBL" id="MHQO01000007">
    <property type="protein sequence ID" value="OHA07567.1"/>
    <property type="molecule type" value="Genomic_DNA"/>
</dbReference>
<reference evidence="1 2" key="1">
    <citation type="journal article" date="2016" name="Nat. Commun.">
        <title>Thousands of microbial genomes shed light on interconnected biogeochemical processes in an aquifer system.</title>
        <authorList>
            <person name="Anantharaman K."/>
            <person name="Brown C.T."/>
            <person name="Hug L.A."/>
            <person name="Sharon I."/>
            <person name="Castelle C.J."/>
            <person name="Probst A.J."/>
            <person name="Thomas B.C."/>
            <person name="Singh A."/>
            <person name="Wilkins M.J."/>
            <person name="Karaoz U."/>
            <person name="Brodie E.L."/>
            <person name="Williams K.H."/>
            <person name="Hubbard S.S."/>
            <person name="Banfield J.F."/>
        </authorList>
    </citation>
    <scope>NUCLEOTIDE SEQUENCE [LARGE SCALE GENOMIC DNA]</scope>
</reference>
<organism evidence="1 2">
    <name type="scientific">Candidatus Sungbacteria bacterium RIFCSPLOWO2_01_FULL_47_10</name>
    <dbReference type="NCBI Taxonomy" id="1802276"/>
    <lineage>
        <taxon>Bacteria</taxon>
        <taxon>Candidatus Sungiibacteriota</taxon>
    </lineage>
</organism>
<accession>A0A1G2L7A1</accession>
<sequence>MEERKYLERYNGALIDPFLDHAKVLAYLLSREKNVSLVALTGSLARSEDARDIDLVVLHTLGADKDFTCHINHNPSGFDLTHRTESRDSVLTHLCDQTMRQLGWCGFIEDNFSLGLLSIIRKLCMGVPVRPKDIKVDLIFVGYQVLYDCDYLARLAGIEKFEDFYRRVFCEIPLLRFNPAVAQFEYPSLRHKDGKCCFPRRLWKDVRREVKSEFDWMANS</sequence>
<protein>
    <submittedName>
        <fullName evidence="1">Uncharacterized protein</fullName>
    </submittedName>
</protein>
<evidence type="ECO:0000313" key="2">
    <source>
        <dbReference type="Proteomes" id="UP000177982"/>
    </source>
</evidence>
<proteinExistence type="predicted"/>
<evidence type="ECO:0000313" key="1">
    <source>
        <dbReference type="EMBL" id="OHA07567.1"/>
    </source>
</evidence>